<evidence type="ECO:0000256" key="7">
    <source>
        <dbReference type="ARBA" id="ARBA00022840"/>
    </source>
</evidence>
<evidence type="ECO:0000256" key="6">
    <source>
        <dbReference type="ARBA" id="ARBA00022741"/>
    </source>
</evidence>
<dbReference type="GO" id="GO:0005524">
    <property type="term" value="F:ATP binding"/>
    <property type="evidence" value="ECO:0007669"/>
    <property type="project" value="UniProtKB-KW"/>
</dbReference>
<evidence type="ECO:0000256" key="5">
    <source>
        <dbReference type="ARBA" id="ARBA00022723"/>
    </source>
</evidence>
<dbReference type="Gene3D" id="3.90.190.20">
    <property type="entry name" value="Mur ligase, C-terminal domain"/>
    <property type="match status" value="1"/>
</dbReference>
<evidence type="ECO:0000256" key="3">
    <source>
        <dbReference type="ARBA" id="ARBA00013025"/>
    </source>
</evidence>
<dbReference type="PROSITE" id="PS01012">
    <property type="entry name" value="FOLYLPOLYGLU_SYNT_2"/>
    <property type="match status" value="1"/>
</dbReference>
<dbReference type="InterPro" id="IPR001645">
    <property type="entry name" value="Folylpolyglutamate_synth"/>
</dbReference>
<evidence type="ECO:0000313" key="15">
    <source>
        <dbReference type="Proteomes" id="UP000487649"/>
    </source>
</evidence>
<dbReference type="InterPro" id="IPR013221">
    <property type="entry name" value="Mur_ligase_cen"/>
</dbReference>
<dbReference type="SUPFAM" id="SSF53244">
    <property type="entry name" value="MurD-like peptide ligases, peptide-binding domain"/>
    <property type="match status" value="1"/>
</dbReference>
<evidence type="ECO:0000256" key="4">
    <source>
        <dbReference type="ARBA" id="ARBA00022598"/>
    </source>
</evidence>
<comment type="cofactor">
    <cofactor evidence="1">
        <name>Mg(2+)</name>
        <dbReference type="ChEBI" id="CHEBI:18420"/>
    </cofactor>
</comment>
<dbReference type="FunFam" id="3.40.1190.10:FF:000011">
    <property type="entry name" value="Folylpolyglutamate synthase/dihydrofolate synthase"/>
    <property type="match status" value="1"/>
</dbReference>
<reference evidence="14 15" key="1">
    <citation type="journal article" date="2019" name="Nat. Med.">
        <title>A library of human gut bacterial isolates paired with longitudinal multiomics data enables mechanistic microbiome research.</title>
        <authorList>
            <person name="Poyet M."/>
            <person name="Groussin M."/>
            <person name="Gibbons S.M."/>
            <person name="Avila-Pacheco J."/>
            <person name="Jiang X."/>
            <person name="Kearney S.M."/>
            <person name="Perrotta A.R."/>
            <person name="Berdy B."/>
            <person name="Zhao S."/>
            <person name="Lieberman T.D."/>
            <person name="Swanson P.K."/>
            <person name="Smith M."/>
            <person name="Roesemann S."/>
            <person name="Alexander J.E."/>
            <person name="Rich S.A."/>
            <person name="Livny J."/>
            <person name="Vlamakis H."/>
            <person name="Clish C."/>
            <person name="Bullock K."/>
            <person name="Deik A."/>
            <person name="Scott J."/>
            <person name="Pierce K.A."/>
            <person name="Xavier R.J."/>
            <person name="Alm E.J."/>
        </authorList>
    </citation>
    <scope>NUCLEOTIDE SEQUENCE [LARGE SCALE GENOMIC DNA]</scope>
    <source>
        <strain evidence="14 15">BIOML-A198</strain>
    </source>
</reference>
<sequence>MFRNGNDVIEWVNQQLRFGIKPGLERMEAALARLGNPHLKIRTIHIAGTNGKGSTVTYLRSVLQDAGYLVGTFTSPYIESFNERISLNGVPISDDDLAWCANVVKPIVEEINKTDIGPFTEFELITLISFVYFKNQPVDVVIYEVGLGGRLDATNMIQPLACGITNIGHDHEAILGDTLQKIAVEKLGIVKHGVPLFTTEDDDDVLEIFKVTCEGKNSPYLNALSTYAPTNIKNRHEGIQFDWVDLPNVKLNMKGLHQVKNATLAYSILKYLKEKRIFSISEVNIYRGMKEAFWKGRFELIHDEPAIILDGAHNPEGMKNLCETVQELYPTKRHVFMVSVLKDKEYSEMFKYLKVVADEVHFTTFDYPRAQSGKNQFESYSGLNADYDEDYEQLLEKLLDHLTDEKCLIITGSLYFISEVRKYLMK</sequence>
<comment type="similarity">
    <text evidence="2 11">Belongs to the folylpolyglutamate synthase family.</text>
</comment>
<dbReference type="RefSeq" id="WP_006785469.1">
    <property type="nucleotide sequence ID" value="NZ_CABJBH010000001.1"/>
</dbReference>
<dbReference type="InterPro" id="IPR036565">
    <property type="entry name" value="Mur-like_cat_sf"/>
</dbReference>
<comment type="catalytic activity">
    <reaction evidence="10">
        <text>(6S)-5,6,7,8-tetrahydrofolyl-(gamma-L-Glu)(n) + L-glutamate + ATP = (6S)-5,6,7,8-tetrahydrofolyl-(gamma-L-Glu)(n+1) + ADP + phosphate + H(+)</text>
        <dbReference type="Rhea" id="RHEA:10580"/>
        <dbReference type="Rhea" id="RHEA-COMP:14738"/>
        <dbReference type="Rhea" id="RHEA-COMP:14740"/>
        <dbReference type="ChEBI" id="CHEBI:15378"/>
        <dbReference type="ChEBI" id="CHEBI:29985"/>
        <dbReference type="ChEBI" id="CHEBI:30616"/>
        <dbReference type="ChEBI" id="CHEBI:43474"/>
        <dbReference type="ChEBI" id="CHEBI:141005"/>
        <dbReference type="ChEBI" id="CHEBI:456216"/>
        <dbReference type="EC" id="6.3.2.17"/>
    </reaction>
</comment>
<evidence type="ECO:0000256" key="9">
    <source>
        <dbReference type="ARBA" id="ARBA00030592"/>
    </source>
</evidence>
<keyword evidence="5" id="KW-0479">Metal-binding</keyword>
<protein>
    <recommendedName>
        <fullName evidence="3">tetrahydrofolate synthase</fullName>
        <ecNumber evidence="3">6.3.2.17</ecNumber>
    </recommendedName>
    <alternativeName>
        <fullName evidence="9">Tetrahydrofolylpolyglutamate synthase</fullName>
    </alternativeName>
</protein>
<dbReference type="Proteomes" id="UP000487649">
    <property type="component" value="Unassembled WGS sequence"/>
</dbReference>
<gene>
    <name evidence="14" type="ORF">GMA92_05540</name>
</gene>
<comment type="caution">
    <text evidence="14">The sequence shown here is derived from an EMBL/GenBank/DDBJ whole genome shotgun (WGS) entry which is preliminary data.</text>
</comment>
<keyword evidence="4 11" id="KW-0436">Ligase</keyword>
<dbReference type="Pfam" id="PF08245">
    <property type="entry name" value="Mur_ligase_M"/>
    <property type="match status" value="1"/>
</dbReference>
<evidence type="ECO:0000256" key="1">
    <source>
        <dbReference type="ARBA" id="ARBA00001946"/>
    </source>
</evidence>
<keyword evidence="7 11" id="KW-0067">ATP-binding</keyword>
<dbReference type="NCBIfam" id="TIGR01499">
    <property type="entry name" value="folC"/>
    <property type="match status" value="1"/>
</dbReference>
<dbReference type="GO" id="GO:0008841">
    <property type="term" value="F:dihydrofolate synthase activity"/>
    <property type="evidence" value="ECO:0007669"/>
    <property type="project" value="TreeGrafter"/>
</dbReference>
<dbReference type="SUPFAM" id="SSF53623">
    <property type="entry name" value="MurD-like peptide ligases, catalytic domain"/>
    <property type="match status" value="1"/>
</dbReference>
<feature type="domain" description="Mur ligase central" evidence="13">
    <location>
        <begin position="125"/>
        <end position="266"/>
    </location>
</feature>
<evidence type="ECO:0000256" key="8">
    <source>
        <dbReference type="ARBA" id="ARBA00022842"/>
    </source>
</evidence>
<dbReference type="Gene3D" id="3.40.1190.10">
    <property type="entry name" value="Mur-like, catalytic domain"/>
    <property type="match status" value="1"/>
</dbReference>
<accession>A0A173U294</accession>
<dbReference type="InterPro" id="IPR004101">
    <property type="entry name" value="Mur_ligase_C"/>
</dbReference>
<evidence type="ECO:0000259" key="13">
    <source>
        <dbReference type="Pfam" id="PF08245"/>
    </source>
</evidence>
<dbReference type="InterPro" id="IPR018109">
    <property type="entry name" value="Folylpolyglutamate_synth_CS"/>
</dbReference>
<dbReference type="EC" id="6.3.2.17" evidence="3"/>
<name>A0A173U294_9FIRM</name>
<evidence type="ECO:0000256" key="10">
    <source>
        <dbReference type="ARBA" id="ARBA00047493"/>
    </source>
</evidence>
<dbReference type="EMBL" id="WMQE01000009">
    <property type="protein sequence ID" value="MTK20880.1"/>
    <property type="molecule type" value="Genomic_DNA"/>
</dbReference>
<feature type="domain" description="Mur ligase C-terminal" evidence="12">
    <location>
        <begin position="296"/>
        <end position="413"/>
    </location>
</feature>
<evidence type="ECO:0000313" key="14">
    <source>
        <dbReference type="EMBL" id="MTK20880.1"/>
    </source>
</evidence>
<dbReference type="OrthoDB" id="9809356at2"/>
<dbReference type="PANTHER" id="PTHR11136:SF0">
    <property type="entry name" value="DIHYDROFOLATE SYNTHETASE-RELATED"/>
    <property type="match status" value="1"/>
</dbReference>
<dbReference type="GO" id="GO:0046872">
    <property type="term" value="F:metal ion binding"/>
    <property type="evidence" value="ECO:0007669"/>
    <property type="project" value="UniProtKB-KW"/>
</dbReference>
<dbReference type="GO" id="GO:0004326">
    <property type="term" value="F:tetrahydrofolylpolyglutamate synthase activity"/>
    <property type="evidence" value="ECO:0007669"/>
    <property type="project" value="UniProtKB-EC"/>
</dbReference>
<keyword evidence="6 11" id="KW-0547">Nucleotide-binding</keyword>
<evidence type="ECO:0000259" key="12">
    <source>
        <dbReference type="Pfam" id="PF02875"/>
    </source>
</evidence>
<dbReference type="GO" id="GO:0005737">
    <property type="term" value="C:cytoplasm"/>
    <property type="evidence" value="ECO:0007669"/>
    <property type="project" value="TreeGrafter"/>
</dbReference>
<evidence type="ECO:0000256" key="2">
    <source>
        <dbReference type="ARBA" id="ARBA00008276"/>
    </source>
</evidence>
<evidence type="ECO:0000256" key="11">
    <source>
        <dbReference type="PIRNR" id="PIRNR001563"/>
    </source>
</evidence>
<dbReference type="PROSITE" id="PS01011">
    <property type="entry name" value="FOLYLPOLYGLU_SYNT_1"/>
    <property type="match status" value="1"/>
</dbReference>
<dbReference type="InterPro" id="IPR036615">
    <property type="entry name" value="Mur_ligase_C_dom_sf"/>
</dbReference>
<dbReference type="Pfam" id="PF02875">
    <property type="entry name" value="Mur_ligase_C"/>
    <property type="match status" value="1"/>
</dbReference>
<proteinExistence type="inferred from homology"/>
<keyword evidence="8" id="KW-0460">Magnesium</keyword>
<organism evidence="14 15">
    <name type="scientific">Turicibacter sanguinis</name>
    <dbReference type="NCBI Taxonomy" id="154288"/>
    <lineage>
        <taxon>Bacteria</taxon>
        <taxon>Bacillati</taxon>
        <taxon>Bacillota</taxon>
        <taxon>Erysipelotrichia</taxon>
        <taxon>Erysipelotrichales</taxon>
        <taxon>Turicibacteraceae</taxon>
        <taxon>Turicibacter</taxon>
    </lineage>
</organism>
<dbReference type="AlphaFoldDB" id="A0A173U294"/>
<dbReference type="PANTHER" id="PTHR11136">
    <property type="entry name" value="FOLYLPOLYGLUTAMATE SYNTHASE-RELATED"/>
    <property type="match status" value="1"/>
</dbReference>
<dbReference type="PIRSF" id="PIRSF001563">
    <property type="entry name" value="Folylpolyglu_synth"/>
    <property type="match status" value="1"/>
</dbReference>